<sequence>MVESGMLILLKVEFDKIGVEPCKGCLRTLVEGIKPFVVLPGVKIPCFEMLETSVPGIGCLRAISMRCDLTQITLRSEFLSQIRGSAVVLRDRIHKELGNLIDLIRMIKLELKLIDNKPIGVRFLAVKLSDGAVVARMFWLGMKDVFSCIAEDIAGQGLDHGTFLLT</sequence>
<gene>
    <name evidence="1" type="ORF">F2Q69_00005625</name>
</gene>
<accession>A0A8S9PI83</accession>
<dbReference type="EMBL" id="QGKX02001521">
    <property type="protein sequence ID" value="KAF3515139.1"/>
    <property type="molecule type" value="Genomic_DNA"/>
</dbReference>
<organism evidence="1 2">
    <name type="scientific">Brassica cretica</name>
    <name type="common">Mustard</name>
    <dbReference type="NCBI Taxonomy" id="69181"/>
    <lineage>
        <taxon>Eukaryota</taxon>
        <taxon>Viridiplantae</taxon>
        <taxon>Streptophyta</taxon>
        <taxon>Embryophyta</taxon>
        <taxon>Tracheophyta</taxon>
        <taxon>Spermatophyta</taxon>
        <taxon>Magnoliopsida</taxon>
        <taxon>eudicotyledons</taxon>
        <taxon>Gunneridae</taxon>
        <taxon>Pentapetalae</taxon>
        <taxon>rosids</taxon>
        <taxon>malvids</taxon>
        <taxon>Brassicales</taxon>
        <taxon>Brassicaceae</taxon>
        <taxon>Brassiceae</taxon>
        <taxon>Brassica</taxon>
    </lineage>
</organism>
<name>A0A8S9PI83_BRACR</name>
<protein>
    <submittedName>
        <fullName evidence="1">Uncharacterized protein</fullName>
    </submittedName>
</protein>
<reference evidence="1" key="1">
    <citation type="submission" date="2019-12" db="EMBL/GenBank/DDBJ databases">
        <title>Genome sequencing and annotation of Brassica cretica.</title>
        <authorList>
            <person name="Studholme D.J."/>
            <person name="Sarris P."/>
        </authorList>
    </citation>
    <scope>NUCLEOTIDE SEQUENCE</scope>
    <source>
        <strain evidence="1">PFS-109/04</strain>
        <tissue evidence="1">Leaf</tissue>
    </source>
</reference>
<dbReference type="Proteomes" id="UP000712600">
    <property type="component" value="Unassembled WGS sequence"/>
</dbReference>
<dbReference type="AlphaFoldDB" id="A0A8S9PI83"/>
<evidence type="ECO:0000313" key="1">
    <source>
        <dbReference type="EMBL" id="KAF3515139.1"/>
    </source>
</evidence>
<comment type="caution">
    <text evidence="1">The sequence shown here is derived from an EMBL/GenBank/DDBJ whole genome shotgun (WGS) entry which is preliminary data.</text>
</comment>
<evidence type="ECO:0000313" key="2">
    <source>
        <dbReference type="Proteomes" id="UP000712600"/>
    </source>
</evidence>
<proteinExistence type="predicted"/>